<dbReference type="STRING" id="477680.SAMN05421788_102139"/>
<dbReference type="InterPro" id="IPR029082">
    <property type="entry name" value="Imm35"/>
</dbReference>
<dbReference type="RefSeq" id="WP_076377678.1">
    <property type="nucleotide sequence ID" value="NZ_AP017422.1"/>
</dbReference>
<dbReference type="AlphaFoldDB" id="A0A173MIK4"/>
<name>A0A173MIK4_9BACT</name>
<protein>
    <submittedName>
        <fullName evidence="2">Immunity protein 35</fullName>
    </submittedName>
</protein>
<sequence length="165" mass="18588">MLSLEQARQIAEQKLQQGNFTGTDDDLLVISEVTEIIDAWIFSYTSKKLLETGDTLKYGICGNAPFFISKTDGSISTFGTSFHLETMIKLYAEERNTWKLRLVNFSFNNVHNIYKLKNSLNLSFADIKQLKESNASLIDKGDKERLTELSSVLHANGIESVVTLD</sequence>
<dbReference type="OrthoDB" id="681022at2"/>
<organism evidence="2 3">
    <name type="scientific">Filimonas lacunae</name>
    <dbReference type="NCBI Taxonomy" id="477680"/>
    <lineage>
        <taxon>Bacteria</taxon>
        <taxon>Pseudomonadati</taxon>
        <taxon>Bacteroidota</taxon>
        <taxon>Chitinophagia</taxon>
        <taxon>Chitinophagales</taxon>
        <taxon>Chitinophagaceae</taxon>
        <taxon>Filimonas</taxon>
    </lineage>
</organism>
<reference evidence="3" key="1">
    <citation type="submission" date="2017-01" db="EMBL/GenBank/DDBJ databases">
        <authorList>
            <person name="Varghese N."/>
            <person name="Submissions S."/>
        </authorList>
    </citation>
    <scope>NUCLEOTIDE SEQUENCE [LARGE SCALE GENOMIC DNA]</scope>
    <source>
        <strain evidence="3">DSM 21054</strain>
    </source>
</reference>
<keyword evidence="3" id="KW-1185">Reference proteome</keyword>
<gene>
    <name evidence="2" type="ORF">SAMN05421788_102139</name>
</gene>
<evidence type="ECO:0000313" key="3">
    <source>
        <dbReference type="Proteomes" id="UP000186917"/>
    </source>
</evidence>
<accession>A0A173MIK4</accession>
<dbReference type="Proteomes" id="UP000186917">
    <property type="component" value="Unassembled WGS sequence"/>
</dbReference>
<evidence type="ECO:0000313" key="2">
    <source>
        <dbReference type="EMBL" id="SIS92754.1"/>
    </source>
</evidence>
<dbReference type="EMBL" id="FTOR01000002">
    <property type="protein sequence ID" value="SIS92754.1"/>
    <property type="molecule type" value="Genomic_DNA"/>
</dbReference>
<evidence type="ECO:0000259" key="1">
    <source>
        <dbReference type="Pfam" id="PF15567"/>
    </source>
</evidence>
<proteinExistence type="predicted"/>
<dbReference type="Pfam" id="PF15567">
    <property type="entry name" value="Imm35"/>
    <property type="match status" value="1"/>
</dbReference>
<feature type="domain" description="Immunity protein 35" evidence="1">
    <location>
        <begin position="6"/>
        <end position="76"/>
    </location>
</feature>
<dbReference type="KEGG" id="fln:FLA_3261"/>